<keyword evidence="1" id="KW-0732">Signal</keyword>
<reference evidence="2 3" key="1">
    <citation type="journal article" date="2016" name="Front. Microbiol.">
        <title>Comparative Genomics Analysis of Streptomyces Species Reveals Their Adaptation to the Marine Environment and Their Diversity at the Genomic Level.</title>
        <authorList>
            <person name="Tian X."/>
            <person name="Zhang Z."/>
            <person name="Yang T."/>
            <person name="Chen M."/>
            <person name="Li J."/>
            <person name="Chen F."/>
            <person name="Yang J."/>
            <person name="Li W."/>
            <person name="Zhang B."/>
            <person name="Zhang Z."/>
            <person name="Wu J."/>
            <person name="Zhang C."/>
            <person name="Long L."/>
            <person name="Xiao J."/>
        </authorList>
    </citation>
    <scope>NUCLEOTIDE SEQUENCE [LARGE SCALE GENOMIC DNA]</scope>
    <source>
        <strain evidence="2 3">SCSIO 02100</strain>
    </source>
</reference>
<comment type="caution">
    <text evidence="2">The sequence shown here is derived from an EMBL/GenBank/DDBJ whole genome shotgun (WGS) entry which is preliminary data.</text>
</comment>
<dbReference type="STRING" id="1075402.AN216_04100"/>
<proteinExistence type="predicted"/>
<name>A0A1E7KMN2_9ACTN</name>
<sequence>MHRSTRRPRGAGLRRSVVVIGLAGVLAAPAAAAHADETNRNAHNGARVGLVNAGQVDDPMEDVAEHLSLSHTVND</sequence>
<gene>
    <name evidence="2" type="ORF">AN216_04100</name>
</gene>
<evidence type="ECO:0000256" key="1">
    <source>
        <dbReference type="SAM" id="SignalP"/>
    </source>
</evidence>
<organism evidence="2 3">
    <name type="scientific">Streptomyces oceani</name>
    <dbReference type="NCBI Taxonomy" id="1075402"/>
    <lineage>
        <taxon>Bacteria</taxon>
        <taxon>Bacillati</taxon>
        <taxon>Actinomycetota</taxon>
        <taxon>Actinomycetes</taxon>
        <taxon>Kitasatosporales</taxon>
        <taxon>Streptomycetaceae</taxon>
        <taxon>Streptomyces</taxon>
    </lineage>
</organism>
<evidence type="ECO:0000313" key="2">
    <source>
        <dbReference type="EMBL" id="OEV05168.1"/>
    </source>
</evidence>
<protein>
    <submittedName>
        <fullName evidence="2">Uncharacterized protein</fullName>
    </submittedName>
</protein>
<dbReference type="AlphaFoldDB" id="A0A1E7KMN2"/>
<dbReference type="Proteomes" id="UP000176101">
    <property type="component" value="Unassembled WGS sequence"/>
</dbReference>
<feature type="signal peptide" evidence="1">
    <location>
        <begin position="1"/>
        <end position="35"/>
    </location>
</feature>
<feature type="chain" id="PRO_5009196634" evidence="1">
    <location>
        <begin position="36"/>
        <end position="75"/>
    </location>
</feature>
<keyword evidence="3" id="KW-1185">Reference proteome</keyword>
<dbReference type="EMBL" id="LJGU01000104">
    <property type="protein sequence ID" value="OEV05168.1"/>
    <property type="molecule type" value="Genomic_DNA"/>
</dbReference>
<dbReference type="PATRIC" id="fig|1075402.3.peg.3477"/>
<evidence type="ECO:0000313" key="3">
    <source>
        <dbReference type="Proteomes" id="UP000176101"/>
    </source>
</evidence>
<accession>A0A1E7KMN2</accession>
<dbReference type="OrthoDB" id="4308519at2"/>